<keyword evidence="8" id="KW-1185">Reference proteome</keyword>
<keyword evidence="4 6" id="KW-0418">Kinase</keyword>
<gene>
    <name evidence="7" type="ORF">FCC1311_053742</name>
</gene>
<dbReference type="InterPro" id="IPR043001">
    <property type="entry name" value="IP5_2-K_N_lobe"/>
</dbReference>
<dbReference type="GO" id="GO:0032958">
    <property type="term" value="P:inositol phosphate biosynthetic process"/>
    <property type="evidence" value="ECO:0007669"/>
    <property type="project" value="TreeGrafter"/>
</dbReference>
<dbReference type="GO" id="GO:0005524">
    <property type="term" value="F:ATP binding"/>
    <property type="evidence" value="ECO:0007669"/>
    <property type="project" value="UniProtKB-KW"/>
</dbReference>
<dbReference type="InterPro" id="IPR009286">
    <property type="entry name" value="Ins_P5_2-kin"/>
</dbReference>
<keyword evidence="5 6" id="KW-0067">ATP-binding</keyword>
<dbReference type="InParanoid" id="A0A2R5GDY9"/>
<dbReference type="Gene3D" id="3.30.200.110">
    <property type="entry name" value="Inositol-pentakisphosphate 2-kinase, N-lobe"/>
    <property type="match status" value="1"/>
</dbReference>
<accession>A0A2R5GDY9</accession>
<organism evidence="7 8">
    <name type="scientific">Hondaea fermentalgiana</name>
    <dbReference type="NCBI Taxonomy" id="2315210"/>
    <lineage>
        <taxon>Eukaryota</taxon>
        <taxon>Sar</taxon>
        <taxon>Stramenopiles</taxon>
        <taxon>Bigyra</taxon>
        <taxon>Labyrinthulomycetes</taxon>
        <taxon>Thraustochytrida</taxon>
        <taxon>Thraustochytriidae</taxon>
        <taxon>Hondaea</taxon>
    </lineage>
</organism>
<protein>
    <recommendedName>
        <fullName evidence="1 6">Inositol-pentakisphosphate 2-kinase</fullName>
        <ecNumber evidence="1 6">2.7.1.158</ecNumber>
    </recommendedName>
</protein>
<evidence type="ECO:0000256" key="4">
    <source>
        <dbReference type="ARBA" id="ARBA00022777"/>
    </source>
</evidence>
<dbReference type="EC" id="2.7.1.158" evidence="1 6"/>
<evidence type="ECO:0000256" key="3">
    <source>
        <dbReference type="ARBA" id="ARBA00022741"/>
    </source>
</evidence>
<evidence type="ECO:0000313" key="7">
    <source>
        <dbReference type="EMBL" id="GBG29152.1"/>
    </source>
</evidence>
<evidence type="ECO:0000256" key="5">
    <source>
        <dbReference type="ARBA" id="ARBA00022840"/>
    </source>
</evidence>
<proteinExistence type="predicted"/>
<comment type="caution">
    <text evidence="7">The sequence shown here is derived from an EMBL/GenBank/DDBJ whole genome shotgun (WGS) entry which is preliminary data.</text>
</comment>
<evidence type="ECO:0000256" key="1">
    <source>
        <dbReference type="ARBA" id="ARBA00012023"/>
    </source>
</evidence>
<sequence>MAEPANEDPATAAFAGSKPEDWMYIAEGALNLATRYAGDDDRLRGCVLRVRKDNPEASGGKSGESNPWRESMQFLDRVILPLLGRRYVQPAVEVPLPQGYIEALGAHIEPSRPEKRRKHTLDMGLKTGLLMLDNTAIPTGEGPSICFELKVKCGFIPETCPFITHDIKRKVDRFTMHQALKNEKGKLDTLSKYNPTDLFSYDRDRVLQALDALVDTPQNNFRMFVDGKMVFPDSKGHGSRADLAEILQDYPALKDGGVDGLLAALANILVQEPLLRRLQRMQEMDDCDIEAAWPIYQEILARGETVQPLAEGDSILPRAPPATLPKEPAAQHDLVRRFLLSCTAKDCSTMIVLKPSAGNKEPENVPTSPDLPVTDDKVSRTIVDGVGPFMYSIAIVDLDPKPIEKMEHWFTLDKKIAEFYAAKMATPEKDDASAPLAQGPGSS</sequence>
<dbReference type="GO" id="GO:0035299">
    <property type="term" value="F:inositol-1,3,4,5,6-pentakisphosphate 2-kinase activity"/>
    <property type="evidence" value="ECO:0007669"/>
    <property type="project" value="UniProtKB-EC"/>
</dbReference>
<evidence type="ECO:0000313" key="8">
    <source>
        <dbReference type="Proteomes" id="UP000241890"/>
    </source>
</evidence>
<dbReference type="Proteomes" id="UP000241890">
    <property type="component" value="Unassembled WGS sequence"/>
</dbReference>
<comment type="function">
    <text evidence="6">Phosphorylates Ins(1,3,4,5,6)P5 at position 2 to form Ins(1,2,3,4,5,6)P6 (InsP6 or phytate).</text>
</comment>
<comment type="domain">
    <text evidence="6">The EXKPK motif is conserved in inositol-pentakisphosphate 2-kinases of both family 1 and 2.</text>
</comment>
<dbReference type="OrthoDB" id="272370at2759"/>
<reference evidence="7 8" key="1">
    <citation type="submission" date="2017-12" db="EMBL/GenBank/DDBJ databases">
        <title>Sequencing, de novo assembly and annotation of complete genome of a new Thraustochytrid species, strain FCC1311.</title>
        <authorList>
            <person name="Sedici K."/>
            <person name="Godart F."/>
            <person name="Aiese Cigliano R."/>
            <person name="Sanseverino W."/>
            <person name="Barakat M."/>
            <person name="Ortet P."/>
            <person name="Marechal E."/>
            <person name="Cagnac O."/>
            <person name="Amato A."/>
        </authorList>
    </citation>
    <scope>NUCLEOTIDE SEQUENCE [LARGE SCALE GENOMIC DNA]</scope>
</reference>
<dbReference type="AlphaFoldDB" id="A0A2R5GDY9"/>
<dbReference type="PANTHER" id="PTHR14456:SF2">
    <property type="entry name" value="INOSITOL-PENTAKISPHOSPHATE 2-KINASE"/>
    <property type="match status" value="1"/>
</dbReference>
<comment type="catalytic activity">
    <reaction evidence="6">
        <text>1D-myo-inositol 1,3,4,5,6-pentakisphosphate + ATP = 1D-myo-inositol hexakisphosphate + ADP + H(+)</text>
        <dbReference type="Rhea" id="RHEA:20313"/>
        <dbReference type="ChEBI" id="CHEBI:15378"/>
        <dbReference type="ChEBI" id="CHEBI:30616"/>
        <dbReference type="ChEBI" id="CHEBI:57733"/>
        <dbReference type="ChEBI" id="CHEBI:58130"/>
        <dbReference type="ChEBI" id="CHEBI:456216"/>
        <dbReference type="EC" id="2.7.1.158"/>
    </reaction>
</comment>
<keyword evidence="2 6" id="KW-0808">Transferase</keyword>
<dbReference type="PANTHER" id="PTHR14456">
    <property type="entry name" value="INOSITOL POLYPHOSPHATE KINASE 1"/>
    <property type="match status" value="1"/>
</dbReference>
<dbReference type="Pfam" id="PF06090">
    <property type="entry name" value="Ins_P5_2-kin"/>
    <property type="match status" value="1"/>
</dbReference>
<dbReference type="EMBL" id="BEYU01000053">
    <property type="protein sequence ID" value="GBG29152.1"/>
    <property type="molecule type" value="Genomic_DNA"/>
</dbReference>
<evidence type="ECO:0000256" key="6">
    <source>
        <dbReference type="RuleBase" id="RU364126"/>
    </source>
</evidence>
<evidence type="ECO:0000256" key="2">
    <source>
        <dbReference type="ARBA" id="ARBA00022679"/>
    </source>
</evidence>
<keyword evidence="3 6" id="KW-0547">Nucleotide-binding</keyword>
<dbReference type="GO" id="GO:0005634">
    <property type="term" value="C:nucleus"/>
    <property type="evidence" value="ECO:0007669"/>
    <property type="project" value="TreeGrafter"/>
</dbReference>
<name>A0A2R5GDY9_9STRA</name>